<evidence type="ECO:0000313" key="2">
    <source>
        <dbReference type="Proteomes" id="UP000275078"/>
    </source>
</evidence>
<dbReference type="Proteomes" id="UP000275078">
    <property type="component" value="Unassembled WGS sequence"/>
</dbReference>
<protein>
    <submittedName>
        <fullName evidence="1">Uncharacterized protein</fullName>
    </submittedName>
</protein>
<organism evidence="1 2">
    <name type="scientific">Ascobolus immersus RN42</name>
    <dbReference type="NCBI Taxonomy" id="1160509"/>
    <lineage>
        <taxon>Eukaryota</taxon>
        <taxon>Fungi</taxon>
        <taxon>Dikarya</taxon>
        <taxon>Ascomycota</taxon>
        <taxon>Pezizomycotina</taxon>
        <taxon>Pezizomycetes</taxon>
        <taxon>Pezizales</taxon>
        <taxon>Ascobolaceae</taxon>
        <taxon>Ascobolus</taxon>
    </lineage>
</organism>
<accession>A0A3N4HDW6</accession>
<name>A0A3N4HDW6_ASCIM</name>
<sequence>MEEEAAGLKICCRGMLWRKEDGWTIKRHHHESPSAPIIVRQTHHPTHPLYSPTTGISTLSPRSPELILHGPIGISLHQSFNQNQLYHLPQGLLYADQSSSIEHPDPSPQATSMGLWLFRFRSGNVEHTLGR</sequence>
<dbReference type="EMBL" id="ML119861">
    <property type="protein sequence ID" value="RPA72452.1"/>
    <property type="molecule type" value="Genomic_DNA"/>
</dbReference>
<evidence type="ECO:0000313" key="1">
    <source>
        <dbReference type="EMBL" id="RPA72452.1"/>
    </source>
</evidence>
<gene>
    <name evidence="1" type="ORF">BJ508DRAFT_73504</name>
</gene>
<reference evidence="1 2" key="1">
    <citation type="journal article" date="2018" name="Nat. Ecol. Evol.">
        <title>Pezizomycetes genomes reveal the molecular basis of ectomycorrhizal truffle lifestyle.</title>
        <authorList>
            <person name="Murat C."/>
            <person name="Payen T."/>
            <person name="Noel B."/>
            <person name="Kuo A."/>
            <person name="Morin E."/>
            <person name="Chen J."/>
            <person name="Kohler A."/>
            <person name="Krizsan K."/>
            <person name="Balestrini R."/>
            <person name="Da Silva C."/>
            <person name="Montanini B."/>
            <person name="Hainaut M."/>
            <person name="Levati E."/>
            <person name="Barry K.W."/>
            <person name="Belfiori B."/>
            <person name="Cichocki N."/>
            <person name="Clum A."/>
            <person name="Dockter R.B."/>
            <person name="Fauchery L."/>
            <person name="Guy J."/>
            <person name="Iotti M."/>
            <person name="Le Tacon F."/>
            <person name="Lindquist E.A."/>
            <person name="Lipzen A."/>
            <person name="Malagnac F."/>
            <person name="Mello A."/>
            <person name="Molinier V."/>
            <person name="Miyauchi S."/>
            <person name="Poulain J."/>
            <person name="Riccioni C."/>
            <person name="Rubini A."/>
            <person name="Sitrit Y."/>
            <person name="Splivallo R."/>
            <person name="Traeger S."/>
            <person name="Wang M."/>
            <person name="Zifcakova L."/>
            <person name="Wipf D."/>
            <person name="Zambonelli A."/>
            <person name="Paolocci F."/>
            <person name="Nowrousian M."/>
            <person name="Ottonello S."/>
            <person name="Baldrian P."/>
            <person name="Spatafora J.W."/>
            <person name="Henrissat B."/>
            <person name="Nagy L.G."/>
            <person name="Aury J.M."/>
            <person name="Wincker P."/>
            <person name="Grigoriev I.V."/>
            <person name="Bonfante P."/>
            <person name="Martin F.M."/>
        </authorList>
    </citation>
    <scope>NUCLEOTIDE SEQUENCE [LARGE SCALE GENOMIC DNA]</scope>
    <source>
        <strain evidence="1 2">RN42</strain>
    </source>
</reference>
<keyword evidence="2" id="KW-1185">Reference proteome</keyword>
<proteinExistence type="predicted"/>
<dbReference type="AlphaFoldDB" id="A0A3N4HDW6"/>